<reference evidence="6" key="1">
    <citation type="submission" date="2022-11" db="EMBL/GenBank/DDBJ databases">
        <title>Draft genome sequence of Hoeflea poritis E7-10 and Hoeflea prorocentri PM5-8, separated from scleractinian coral Porites lutea and marine dinoflagellate.</title>
        <authorList>
            <person name="Zhang G."/>
            <person name="Wei Q."/>
            <person name="Cai L."/>
        </authorList>
    </citation>
    <scope>NUCLEOTIDE SEQUENCE</scope>
    <source>
        <strain evidence="6">PM5-8</strain>
    </source>
</reference>
<evidence type="ECO:0000259" key="4">
    <source>
        <dbReference type="PROSITE" id="PS50111"/>
    </source>
</evidence>
<evidence type="ECO:0000313" key="6">
    <source>
        <dbReference type="EMBL" id="MDA5400223.1"/>
    </source>
</evidence>
<protein>
    <submittedName>
        <fullName evidence="6">Methyl-accepting chemotaxis protein</fullName>
    </submittedName>
</protein>
<proteinExistence type="inferred from homology"/>
<organism evidence="6 7">
    <name type="scientific">Hoeflea prorocentri</name>
    <dbReference type="NCBI Taxonomy" id="1922333"/>
    <lineage>
        <taxon>Bacteria</taxon>
        <taxon>Pseudomonadati</taxon>
        <taxon>Pseudomonadota</taxon>
        <taxon>Alphaproteobacteria</taxon>
        <taxon>Hyphomicrobiales</taxon>
        <taxon>Rhizobiaceae</taxon>
        <taxon>Hoeflea</taxon>
    </lineage>
</organism>
<dbReference type="PROSITE" id="PS50111">
    <property type="entry name" value="CHEMOTAXIS_TRANSDUC_2"/>
    <property type="match status" value="1"/>
</dbReference>
<feature type="domain" description="HAMP" evidence="5">
    <location>
        <begin position="197"/>
        <end position="242"/>
    </location>
</feature>
<comment type="caution">
    <text evidence="6">The sequence shown here is derived from an EMBL/GenBank/DDBJ whole genome shotgun (WGS) entry which is preliminary data.</text>
</comment>
<dbReference type="EMBL" id="JAPJZI010000001">
    <property type="protein sequence ID" value="MDA5400223.1"/>
    <property type="molecule type" value="Genomic_DNA"/>
</dbReference>
<dbReference type="InterPro" id="IPR051310">
    <property type="entry name" value="MCP_chemotaxis"/>
</dbReference>
<sequence>MHRQTSTRGDRASGKRRQRDFLMLAESGADAGSRVGAWVGTAASDLRPDLIARQLPGELTREEADGLRRLMAEIAAQLETVADLGDPMRRAAFEEQARELGRNIAASGFDPQWCLAVVNLVFANAAELGLKQNWPKGVFAGSRQHSLNSATAEMADLFAVCTRYTDLLWNGYSQEQRSASENAFEQRIAQEREAINQQFGHALRGLMVGDLGDRIEGAVPPQHRELAATFNVALDRVQTTFSAIVKTLLAGNEKAAAAATALTGFTAESAQAAERIEDITNALDAALSSQERAAEGADGVEGVIVDARRSAENGGKVMGRAVEAMNGIEGLTDRIGQITNAIDDIAFQTNLLALNAGIEAARAGDAGRGFAVVAQEVRALAQRSTEAAKEIEGLVGDTRSRIDRGVEAVNEAGTAIDDVVGRFAQIDTTASHAASENAQRSSEIERLRANLQAVGTRAAAVSSQSVSAEAQMGEVQASIVQLGEIVRRFRLGDETQQMNQATYSEELAVPDIPADLPVRRRA</sequence>
<evidence type="ECO:0000256" key="2">
    <source>
        <dbReference type="ARBA" id="ARBA00029447"/>
    </source>
</evidence>
<name>A0A9X3ZIW5_9HYPH</name>
<dbReference type="GO" id="GO:0006935">
    <property type="term" value="P:chemotaxis"/>
    <property type="evidence" value="ECO:0007669"/>
    <property type="project" value="UniProtKB-KW"/>
</dbReference>
<keyword evidence="1" id="KW-0145">Chemotaxis</keyword>
<dbReference type="SMART" id="SM00283">
    <property type="entry name" value="MA"/>
    <property type="match status" value="1"/>
</dbReference>
<dbReference type="PRINTS" id="PR00260">
    <property type="entry name" value="CHEMTRNSDUCR"/>
</dbReference>
<comment type="similarity">
    <text evidence="2">Belongs to the methyl-accepting chemotaxis (MCP) protein family.</text>
</comment>
<dbReference type="InterPro" id="IPR004090">
    <property type="entry name" value="Chemotax_Me-accpt_rcpt"/>
</dbReference>
<dbReference type="Gene3D" id="1.10.287.950">
    <property type="entry name" value="Methyl-accepting chemotaxis protein"/>
    <property type="match status" value="1"/>
</dbReference>
<dbReference type="InterPro" id="IPR004089">
    <property type="entry name" value="MCPsignal_dom"/>
</dbReference>
<dbReference type="GO" id="GO:0004888">
    <property type="term" value="F:transmembrane signaling receptor activity"/>
    <property type="evidence" value="ECO:0007669"/>
    <property type="project" value="InterPro"/>
</dbReference>
<dbReference type="AlphaFoldDB" id="A0A9X3ZIW5"/>
<dbReference type="SUPFAM" id="SSF58104">
    <property type="entry name" value="Methyl-accepting chemotaxis protein (MCP) signaling domain"/>
    <property type="match status" value="1"/>
</dbReference>
<accession>A0A9X3ZIW5</accession>
<evidence type="ECO:0000256" key="1">
    <source>
        <dbReference type="ARBA" id="ARBA00022500"/>
    </source>
</evidence>
<dbReference type="GO" id="GO:0016020">
    <property type="term" value="C:membrane"/>
    <property type="evidence" value="ECO:0007669"/>
    <property type="project" value="InterPro"/>
</dbReference>
<keyword evidence="3" id="KW-0807">Transducer</keyword>
<evidence type="ECO:0000256" key="3">
    <source>
        <dbReference type="PROSITE-ProRule" id="PRU00284"/>
    </source>
</evidence>
<evidence type="ECO:0000313" key="7">
    <source>
        <dbReference type="Proteomes" id="UP001151234"/>
    </source>
</evidence>
<dbReference type="InterPro" id="IPR003660">
    <property type="entry name" value="HAMP_dom"/>
</dbReference>
<dbReference type="GO" id="GO:0007165">
    <property type="term" value="P:signal transduction"/>
    <property type="evidence" value="ECO:0007669"/>
    <property type="project" value="UniProtKB-KW"/>
</dbReference>
<dbReference type="Pfam" id="PF00015">
    <property type="entry name" value="MCPsignal"/>
    <property type="match status" value="1"/>
</dbReference>
<evidence type="ECO:0000259" key="5">
    <source>
        <dbReference type="PROSITE" id="PS50885"/>
    </source>
</evidence>
<dbReference type="Proteomes" id="UP001151234">
    <property type="component" value="Unassembled WGS sequence"/>
</dbReference>
<dbReference type="RefSeq" id="WP_267991657.1">
    <property type="nucleotide sequence ID" value="NZ_JAPJZI010000001.1"/>
</dbReference>
<keyword evidence="7" id="KW-1185">Reference proteome</keyword>
<dbReference type="PANTHER" id="PTHR43531">
    <property type="entry name" value="PROTEIN ICFG"/>
    <property type="match status" value="1"/>
</dbReference>
<gene>
    <name evidence="6" type="ORF">OQ273_16710</name>
</gene>
<dbReference type="PANTHER" id="PTHR43531:SF11">
    <property type="entry name" value="METHYL-ACCEPTING CHEMOTAXIS PROTEIN 3"/>
    <property type="match status" value="1"/>
</dbReference>
<dbReference type="PROSITE" id="PS50885">
    <property type="entry name" value="HAMP"/>
    <property type="match status" value="1"/>
</dbReference>
<feature type="domain" description="Methyl-accepting transducer" evidence="4">
    <location>
        <begin position="247"/>
        <end position="473"/>
    </location>
</feature>